<reference evidence="2" key="2">
    <citation type="journal article" date="2021" name="Genome Biol. Evol.">
        <title>Developing a high-quality reference genome for a parasitic bivalve with doubly uniparental inheritance (Bivalvia: Unionida).</title>
        <authorList>
            <person name="Smith C.H."/>
        </authorList>
    </citation>
    <scope>NUCLEOTIDE SEQUENCE</scope>
    <source>
        <strain evidence="2">CHS0354</strain>
        <tissue evidence="2">Mantle</tissue>
    </source>
</reference>
<feature type="region of interest" description="Disordered" evidence="1">
    <location>
        <begin position="47"/>
        <end position="66"/>
    </location>
</feature>
<dbReference type="EMBL" id="JAEAOA010001081">
    <property type="protein sequence ID" value="KAK3600314.1"/>
    <property type="molecule type" value="Genomic_DNA"/>
</dbReference>
<evidence type="ECO:0000313" key="3">
    <source>
        <dbReference type="Proteomes" id="UP001195483"/>
    </source>
</evidence>
<dbReference type="AlphaFoldDB" id="A0AAE0W428"/>
<accession>A0AAE0W428</accession>
<protein>
    <submittedName>
        <fullName evidence="2">Uncharacterized protein</fullName>
    </submittedName>
</protein>
<evidence type="ECO:0000313" key="2">
    <source>
        <dbReference type="EMBL" id="KAK3600314.1"/>
    </source>
</evidence>
<keyword evidence="3" id="KW-1185">Reference proteome</keyword>
<reference evidence="2" key="1">
    <citation type="journal article" date="2021" name="Genome Biol. Evol.">
        <title>A High-Quality Reference Genome for a Parasitic Bivalve with Doubly Uniparental Inheritance (Bivalvia: Unionida).</title>
        <authorList>
            <person name="Smith C.H."/>
        </authorList>
    </citation>
    <scope>NUCLEOTIDE SEQUENCE</scope>
    <source>
        <strain evidence="2">CHS0354</strain>
    </source>
</reference>
<comment type="caution">
    <text evidence="2">The sequence shown here is derived from an EMBL/GenBank/DDBJ whole genome shotgun (WGS) entry which is preliminary data.</text>
</comment>
<evidence type="ECO:0000256" key="1">
    <source>
        <dbReference type="SAM" id="MobiDB-lite"/>
    </source>
</evidence>
<name>A0AAE0W428_9BIVA</name>
<sequence>MLSGSHLMNLEVCSCEKLHQLSQSNSYKAASMNIACGEKKNLEHHCSNFTPNRDIDKSRTTGKRPKPNRRVERLYYVLDVMLIMYYESKRNSWDEILHVILQYNTSV</sequence>
<reference evidence="2" key="3">
    <citation type="submission" date="2023-05" db="EMBL/GenBank/DDBJ databases">
        <authorList>
            <person name="Smith C.H."/>
        </authorList>
    </citation>
    <scope>NUCLEOTIDE SEQUENCE</scope>
    <source>
        <strain evidence="2">CHS0354</strain>
        <tissue evidence="2">Mantle</tissue>
    </source>
</reference>
<organism evidence="2 3">
    <name type="scientific">Potamilus streckersoni</name>
    <dbReference type="NCBI Taxonomy" id="2493646"/>
    <lineage>
        <taxon>Eukaryota</taxon>
        <taxon>Metazoa</taxon>
        <taxon>Spiralia</taxon>
        <taxon>Lophotrochozoa</taxon>
        <taxon>Mollusca</taxon>
        <taxon>Bivalvia</taxon>
        <taxon>Autobranchia</taxon>
        <taxon>Heteroconchia</taxon>
        <taxon>Palaeoheterodonta</taxon>
        <taxon>Unionida</taxon>
        <taxon>Unionoidea</taxon>
        <taxon>Unionidae</taxon>
        <taxon>Ambleminae</taxon>
        <taxon>Lampsilini</taxon>
        <taxon>Potamilus</taxon>
    </lineage>
</organism>
<dbReference type="Proteomes" id="UP001195483">
    <property type="component" value="Unassembled WGS sequence"/>
</dbReference>
<gene>
    <name evidence="2" type="ORF">CHS0354_017491</name>
</gene>
<proteinExistence type="predicted"/>